<dbReference type="EMBL" id="ASPP01038096">
    <property type="protein sequence ID" value="ETO01508.1"/>
    <property type="molecule type" value="Genomic_DNA"/>
</dbReference>
<evidence type="ECO:0000313" key="2">
    <source>
        <dbReference type="Proteomes" id="UP000023152"/>
    </source>
</evidence>
<dbReference type="Proteomes" id="UP000023152">
    <property type="component" value="Unassembled WGS sequence"/>
</dbReference>
<comment type="caution">
    <text evidence="1">The sequence shown here is derived from an EMBL/GenBank/DDBJ whole genome shotgun (WGS) entry which is preliminary data.</text>
</comment>
<dbReference type="AlphaFoldDB" id="X6LHS5"/>
<sequence length="146" mass="16704">IVNGQTEKILRLYVYAPNESRIMVNFKDYSNGYYQLKNIGDDIFYGDFEVEQKKLNICVRCNGQTISHFISSRLVISLIKIQSGSSFTLNEVTILNHLIKTTNDWISFQIAVRAAEDIRTEISEALSEQNNLLQTFTNQSQIDISS</sequence>
<organism evidence="1 2">
    <name type="scientific">Reticulomyxa filosa</name>
    <dbReference type="NCBI Taxonomy" id="46433"/>
    <lineage>
        <taxon>Eukaryota</taxon>
        <taxon>Sar</taxon>
        <taxon>Rhizaria</taxon>
        <taxon>Retaria</taxon>
        <taxon>Foraminifera</taxon>
        <taxon>Monothalamids</taxon>
        <taxon>Reticulomyxidae</taxon>
        <taxon>Reticulomyxa</taxon>
    </lineage>
</organism>
<name>X6LHS5_RETFI</name>
<feature type="non-terminal residue" evidence="1">
    <location>
        <position position="146"/>
    </location>
</feature>
<feature type="non-terminal residue" evidence="1">
    <location>
        <position position="1"/>
    </location>
</feature>
<accession>X6LHS5</accession>
<proteinExistence type="predicted"/>
<keyword evidence="2" id="KW-1185">Reference proteome</keyword>
<evidence type="ECO:0000313" key="1">
    <source>
        <dbReference type="EMBL" id="ETO01508.1"/>
    </source>
</evidence>
<reference evidence="1 2" key="1">
    <citation type="journal article" date="2013" name="Curr. Biol.">
        <title>The Genome of the Foraminiferan Reticulomyxa filosa.</title>
        <authorList>
            <person name="Glockner G."/>
            <person name="Hulsmann N."/>
            <person name="Schleicher M."/>
            <person name="Noegel A.A."/>
            <person name="Eichinger L."/>
            <person name="Gallinger C."/>
            <person name="Pawlowski J."/>
            <person name="Sierra R."/>
            <person name="Euteneuer U."/>
            <person name="Pillet L."/>
            <person name="Moustafa A."/>
            <person name="Platzer M."/>
            <person name="Groth M."/>
            <person name="Szafranski K."/>
            <person name="Schliwa M."/>
        </authorList>
    </citation>
    <scope>NUCLEOTIDE SEQUENCE [LARGE SCALE GENOMIC DNA]</scope>
</reference>
<gene>
    <name evidence="1" type="ORF">RFI_35932</name>
</gene>
<protein>
    <submittedName>
        <fullName evidence="1">Uncharacterized protein</fullName>
    </submittedName>
</protein>